<evidence type="ECO:0000259" key="1">
    <source>
        <dbReference type="PROSITE" id="PS50883"/>
    </source>
</evidence>
<dbReference type="SMART" id="SM00052">
    <property type="entry name" value="EAL"/>
    <property type="match status" value="1"/>
</dbReference>
<dbReference type="Gene3D" id="3.30.70.270">
    <property type="match status" value="1"/>
</dbReference>
<dbReference type="InterPro" id="IPR035919">
    <property type="entry name" value="EAL_sf"/>
</dbReference>
<organism evidence="3 4">
    <name type="scientific">Oleomonas cavernae</name>
    <dbReference type="NCBI Taxonomy" id="2320859"/>
    <lineage>
        <taxon>Bacteria</taxon>
        <taxon>Pseudomonadati</taxon>
        <taxon>Pseudomonadota</taxon>
        <taxon>Alphaproteobacteria</taxon>
        <taxon>Acetobacterales</taxon>
        <taxon>Acetobacteraceae</taxon>
        <taxon>Oleomonas</taxon>
    </lineage>
</organism>
<proteinExistence type="predicted"/>
<feature type="domain" description="EAL" evidence="1">
    <location>
        <begin position="304"/>
        <end position="545"/>
    </location>
</feature>
<dbReference type="AlphaFoldDB" id="A0A418WGM1"/>
<accession>A0A418WGM1</accession>
<dbReference type="OrthoDB" id="9793210at2"/>
<dbReference type="PANTHER" id="PTHR33121">
    <property type="entry name" value="CYCLIC DI-GMP PHOSPHODIESTERASE PDEF"/>
    <property type="match status" value="1"/>
</dbReference>
<dbReference type="SUPFAM" id="SSF55073">
    <property type="entry name" value="Nucleotide cyclase"/>
    <property type="match status" value="1"/>
</dbReference>
<dbReference type="PROSITE" id="PS50883">
    <property type="entry name" value="EAL"/>
    <property type="match status" value="1"/>
</dbReference>
<dbReference type="RefSeq" id="WP_119780508.1">
    <property type="nucleotide sequence ID" value="NZ_QYUK01000011.1"/>
</dbReference>
<dbReference type="EMBL" id="QYUK01000011">
    <property type="protein sequence ID" value="RJF89167.1"/>
    <property type="molecule type" value="Genomic_DNA"/>
</dbReference>
<dbReference type="SMART" id="SM00267">
    <property type="entry name" value="GGDEF"/>
    <property type="match status" value="1"/>
</dbReference>
<sequence>MSDGGARAPGGGIALAQALEAAGVMAYCLDLATGTLAWSGAPACDGVAPLPLALDDLLDQVAPADRVTVARSFALADAQGGSFDLEYALACNPGEEIRLRDRGRVDGGGARRCRIGVMSLLSARHGSPSIMGFDDLTGFSNRGSFLSRLGRYLDGEPDGATLGLLTIAVGSLGVVNETYGVIGGDRMVAAVAARIHGVLDGRLEIGRLAGNRFAVLVPGGDSEALAQLAERIINTVRGTVLAEVGIAMVASVSIGGTVLACGCASIEDALAHGKEALRRARRRGHEGYAEFRPSPAHLERVRRQAQTAVTVMEALRDDRIELAFQPIVRVADRSVAFYEALVRLRQRDGAVIPAGDFVPFAERSGLVHMIDRRTLELAAETLKARHDVELSINVSARSLEDEGWSTILERFGREAPKAVVRLAIELTESAAIEEMEEASRILGIARALGCRILLDDFGGGYLTPRHLRQLSVDLVKIDGSYIRNLASDPSNSLSVASMVALAAAYDIPTVAEQVETAADAETCRGLGVKYLQGYLFGRPGPLPPA</sequence>
<evidence type="ECO:0000313" key="4">
    <source>
        <dbReference type="Proteomes" id="UP000284605"/>
    </source>
</evidence>
<evidence type="ECO:0000313" key="3">
    <source>
        <dbReference type="EMBL" id="RJF89167.1"/>
    </source>
</evidence>
<dbReference type="Proteomes" id="UP000284605">
    <property type="component" value="Unassembled WGS sequence"/>
</dbReference>
<dbReference type="CDD" id="cd01949">
    <property type="entry name" value="GGDEF"/>
    <property type="match status" value="1"/>
</dbReference>
<gene>
    <name evidence="3" type="ORF">D3874_21125</name>
</gene>
<dbReference type="InterPro" id="IPR050706">
    <property type="entry name" value="Cyclic-di-GMP_PDE-like"/>
</dbReference>
<name>A0A418WGM1_9PROT</name>
<dbReference type="Pfam" id="PF00563">
    <property type="entry name" value="EAL"/>
    <property type="match status" value="1"/>
</dbReference>
<dbReference type="CDD" id="cd01948">
    <property type="entry name" value="EAL"/>
    <property type="match status" value="1"/>
</dbReference>
<dbReference type="InterPro" id="IPR001633">
    <property type="entry name" value="EAL_dom"/>
</dbReference>
<keyword evidence="4" id="KW-1185">Reference proteome</keyword>
<dbReference type="PROSITE" id="PS50887">
    <property type="entry name" value="GGDEF"/>
    <property type="match status" value="1"/>
</dbReference>
<protein>
    <submittedName>
        <fullName evidence="3">Bifunctional diguanylate cyclase/phosphodiesterase</fullName>
    </submittedName>
</protein>
<comment type="caution">
    <text evidence="3">The sequence shown here is derived from an EMBL/GenBank/DDBJ whole genome shotgun (WGS) entry which is preliminary data.</text>
</comment>
<dbReference type="NCBIfam" id="TIGR00254">
    <property type="entry name" value="GGDEF"/>
    <property type="match status" value="1"/>
</dbReference>
<dbReference type="InterPro" id="IPR043128">
    <property type="entry name" value="Rev_trsase/Diguanyl_cyclase"/>
</dbReference>
<feature type="domain" description="GGDEF" evidence="2">
    <location>
        <begin position="160"/>
        <end position="293"/>
    </location>
</feature>
<dbReference type="SUPFAM" id="SSF141868">
    <property type="entry name" value="EAL domain-like"/>
    <property type="match status" value="1"/>
</dbReference>
<dbReference type="InterPro" id="IPR000160">
    <property type="entry name" value="GGDEF_dom"/>
</dbReference>
<reference evidence="3 4" key="1">
    <citation type="submission" date="2018-09" db="EMBL/GenBank/DDBJ databases">
        <authorList>
            <person name="Zhu H."/>
        </authorList>
    </citation>
    <scope>NUCLEOTIDE SEQUENCE [LARGE SCALE GENOMIC DNA]</scope>
    <source>
        <strain evidence="3 4">K1W22B-8</strain>
    </source>
</reference>
<dbReference type="PANTHER" id="PTHR33121:SF79">
    <property type="entry name" value="CYCLIC DI-GMP PHOSPHODIESTERASE PDED-RELATED"/>
    <property type="match status" value="1"/>
</dbReference>
<evidence type="ECO:0000259" key="2">
    <source>
        <dbReference type="PROSITE" id="PS50887"/>
    </source>
</evidence>
<dbReference type="GO" id="GO:0071111">
    <property type="term" value="F:cyclic-guanylate-specific phosphodiesterase activity"/>
    <property type="evidence" value="ECO:0007669"/>
    <property type="project" value="InterPro"/>
</dbReference>
<dbReference type="Gene3D" id="3.20.20.450">
    <property type="entry name" value="EAL domain"/>
    <property type="match status" value="1"/>
</dbReference>
<dbReference type="InterPro" id="IPR029787">
    <property type="entry name" value="Nucleotide_cyclase"/>
</dbReference>
<dbReference type="Pfam" id="PF00990">
    <property type="entry name" value="GGDEF"/>
    <property type="match status" value="1"/>
</dbReference>